<keyword evidence="7" id="KW-0206">Cytoskeleton</keyword>
<dbReference type="PANTHER" id="PTHR14517">
    <property type="entry name" value="RIB43A-RELATED"/>
    <property type="match status" value="1"/>
</dbReference>
<evidence type="ECO:0000256" key="3">
    <source>
        <dbReference type="ARBA" id="ARBA00022490"/>
    </source>
</evidence>
<evidence type="ECO:0000256" key="10">
    <source>
        <dbReference type="SAM" id="Coils"/>
    </source>
</evidence>
<evidence type="ECO:0000256" key="5">
    <source>
        <dbReference type="ARBA" id="ARBA00023054"/>
    </source>
</evidence>
<dbReference type="InterPro" id="IPR008805">
    <property type="entry name" value="RIB43A"/>
</dbReference>
<evidence type="ECO:0000256" key="1">
    <source>
        <dbReference type="ARBA" id="ARBA00004611"/>
    </source>
</evidence>
<reference evidence="11 12" key="1">
    <citation type="submission" date="2016-11" db="EMBL/GenBank/DDBJ databases">
        <title>The macronuclear genome of Stentor coeruleus: a giant cell with tiny introns.</title>
        <authorList>
            <person name="Slabodnick M."/>
            <person name="Ruby J.G."/>
            <person name="Reiff S.B."/>
            <person name="Swart E.C."/>
            <person name="Gosai S."/>
            <person name="Prabakaran S."/>
            <person name="Witkowska E."/>
            <person name="Larue G.E."/>
            <person name="Fisher S."/>
            <person name="Freeman R.M."/>
            <person name="Gunawardena J."/>
            <person name="Chu W."/>
            <person name="Stover N.A."/>
            <person name="Gregory B.D."/>
            <person name="Nowacki M."/>
            <person name="Derisi J."/>
            <person name="Roy S.W."/>
            <person name="Marshall W.F."/>
            <person name="Sood P."/>
        </authorList>
    </citation>
    <scope>NUCLEOTIDE SEQUENCE [LARGE SCALE GENOMIC DNA]</scope>
    <source>
        <strain evidence="11">WM001</strain>
    </source>
</reference>
<keyword evidence="3" id="KW-0963">Cytoplasm</keyword>
<comment type="caution">
    <text evidence="11">The sequence shown here is derived from an EMBL/GenBank/DDBJ whole genome shotgun (WGS) entry which is preliminary data.</text>
</comment>
<keyword evidence="4" id="KW-0282">Flagellum</keyword>
<name>A0A1R2CAF2_9CILI</name>
<evidence type="ECO:0000256" key="9">
    <source>
        <dbReference type="ARBA" id="ARBA00046435"/>
    </source>
</evidence>
<evidence type="ECO:0000256" key="8">
    <source>
        <dbReference type="ARBA" id="ARBA00023273"/>
    </source>
</evidence>
<dbReference type="EMBL" id="MPUH01000219">
    <property type="protein sequence ID" value="OMJ85988.1"/>
    <property type="molecule type" value="Genomic_DNA"/>
</dbReference>
<protein>
    <recommendedName>
        <fullName evidence="13">RIB43A-like with coiled-coils protein 2</fullName>
    </recommendedName>
</protein>
<feature type="coiled-coil region" evidence="10">
    <location>
        <begin position="82"/>
        <end position="109"/>
    </location>
</feature>
<gene>
    <name evidence="11" type="ORF">SteCoe_12555</name>
</gene>
<dbReference type="PANTHER" id="PTHR14517:SF6">
    <property type="entry name" value="RE41410P"/>
    <property type="match status" value="1"/>
</dbReference>
<proteinExistence type="inferred from homology"/>
<evidence type="ECO:0000256" key="6">
    <source>
        <dbReference type="ARBA" id="ARBA00023069"/>
    </source>
</evidence>
<comment type="subcellular location">
    <subcellularLocation>
        <location evidence="1">Cytoplasm</location>
        <location evidence="1">Cytoskeleton</location>
        <location evidence="1">Flagellum axoneme</location>
    </subcellularLocation>
</comment>
<keyword evidence="12" id="KW-1185">Reference proteome</keyword>
<comment type="subunit">
    <text evidence="9">Microtubule inner protein component of sperm flagellar doublet microtubules.</text>
</comment>
<dbReference type="Pfam" id="PF05914">
    <property type="entry name" value="RIB43A"/>
    <property type="match status" value="1"/>
</dbReference>
<evidence type="ECO:0000256" key="7">
    <source>
        <dbReference type="ARBA" id="ARBA00023212"/>
    </source>
</evidence>
<evidence type="ECO:0000313" key="12">
    <source>
        <dbReference type="Proteomes" id="UP000187209"/>
    </source>
</evidence>
<organism evidence="11 12">
    <name type="scientific">Stentor coeruleus</name>
    <dbReference type="NCBI Taxonomy" id="5963"/>
    <lineage>
        <taxon>Eukaryota</taxon>
        <taxon>Sar</taxon>
        <taxon>Alveolata</taxon>
        <taxon>Ciliophora</taxon>
        <taxon>Postciliodesmatophora</taxon>
        <taxon>Heterotrichea</taxon>
        <taxon>Heterotrichida</taxon>
        <taxon>Stentoridae</taxon>
        <taxon>Stentor</taxon>
    </lineage>
</organism>
<evidence type="ECO:0000256" key="2">
    <source>
        <dbReference type="ARBA" id="ARBA00006875"/>
    </source>
</evidence>
<dbReference type="OrthoDB" id="429119at2759"/>
<evidence type="ECO:0000256" key="4">
    <source>
        <dbReference type="ARBA" id="ARBA00022846"/>
    </source>
</evidence>
<keyword evidence="6" id="KW-0969">Cilium</keyword>
<comment type="similarity">
    <text evidence="2">Belongs to the RIB43A family.</text>
</comment>
<dbReference type="Proteomes" id="UP000187209">
    <property type="component" value="Unassembled WGS sequence"/>
</dbReference>
<feature type="coiled-coil region" evidence="10">
    <location>
        <begin position="156"/>
        <end position="189"/>
    </location>
</feature>
<dbReference type="AlphaFoldDB" id="A0A1R2CAF2"/>
<keyword evidence="5 10" id="KW-0175">Coiled coil</keyword>
<keyword evidence="8" id="KW-0966">Cell projection</keyword>
<accession>A0A1R2CAF2</accession>
<evidence type="ECO:0008006" key="13">
    <source>
        <dbReference type="Google" id="ProtNLM"/>
    </source>
</evidence>
<sequence length="239" mass="28641">MNRKDCSGLRRFDGEDLDYGDRLYKQQYQQKLWIEQQIKEKEDKRQQEANEAARWAEFNRNVHQQRTEVEKDFNDRQLAMENACKEANLQIIREKLAREKAQKEFETAQGLSDINYVTTNKFMTEDPATMQSSLAPHRVIPYHFKGFNEEQRAQVIDGQKQQILEKQEKMKQQKDKERNEARMSEAQRRALLIYERETKLKNDRANEENREYIKTQMKEQKVKNTDPYNVAGNDYLLPL</sequence>
<evidence type="ECO:0000313" key="11">
    <source>
        <dbReference type="EMBL" id="OMJ85988.1"/>
    </source>
</evidence>